<organism evidence="1 2">
    <name type="scientific">Corynebacterium deserti GIMN1.010</name>
    <dbReference type="NCBI Taxonomy" id="931089"/>
    <lineage>
        <taxon>Bacteria</taxon>
        <taxon>Bacillati</taxon>
        <taxon>Actinomycetota</taxon>
        <taxon>Actinomycetes</taxon>
        <taxon>Mycobacteriales</taxon>
        <taxon>Corynebacteriaceae</taxon>
        <taxon>Corynebacterium</taxon>
    </lineage>
</organism>
<dbReference type="AlphaFoldDB" id="A0A0M4CYD2"/>
<name>A0A0M4CYD2_9CORY</name>
<evidence type="ECO:0000313" key="2">
    <source>
        <dbReference type="Proteomes" id="UP000068067"/>
    </source>
</evidence>
<dbReference type="PATRIC" id="fig|931089.4.peg.1695"/>
<protein>
    <submittedName>
        <fullName evidence="1">Uncharacterized protein</fullName>
    </submittedName>
</protein>
<sequence>MSAVLAENFRGHNIVATLHWGEHDVISILLECTRLCSLHGPGLRIEPFAPGGVNTKSTFTRLSVCCGNPQFCKMTSGKPKHSAPNIVPHKDKKTSIHPVVTKRLGLPSHASLPKGNKGTRLRRRVPASPDMPLMTFNLC</sequence>
<keyword evidence="2" id="KW-1185">Reference proteome</keyword>
<dbReference type="KEGG" id="cdx:CDES_08440"/>
<dbReference type="EMBL" id="CP009220">
    <property type="protein sequence ID" value="ALC06082.1"/>
    <property type="molecule type" value="Genomic_DNA"/>
</dbReference>
<evidence type="ECO:0000313" key="1">
    <source>
        <dbReference type="EMBL" id="ALC06082.1"/>
    </source>
</evidence>
<reference evidence="1 2" key="1">
    <citation type="submission" date="2014-08" db="EMBL/GenBank/DDBJ databases">
        <title>Complete genome sequence of Corynebacterium deserti GIMN1.010 (=DSM 45689), isolated from desert sand in western China.</title>
        <authorList>
            <person name="Ruckert C."/>
            <person name="Albersmeier A."/>
            <person name="Kalinowski J."/>
        </authorList>
    </citation>
    <scope>NUCLEOTIDE SEQUENCE [LARGE SCALE GENOMIC DNA]</scope>
    <source>
        <strain evidence="1 2">GIMN1.010</strain>
    </source>
</reference>
<accession>A0A0M4CYD2</accession>
<gene>
    <name evidence="1" type="ORF">CDES_08440</name>
</gene>
<dbReference type="Proteomes" id="UP000068067">
    <property type="component" value="Chromosome"/>
</dbReference>
<proteinExistence type="predicted"/>